<protein>
    <submittedName>
        <fullName evidence="1">Uncharacterized protein</fullName>
    </submittedName>
</protein>
<dbReference type="InterPro" id="IPR007553">
    <property type="entry name" value="2-thiour_desulf"/>
</dbReference>
<accession>A0A1X4XZ14</accession>
<reference evidence="1 2" key="1">
    <citation type="journal article" date="2017" name="Front. Microbiol.">
        <title>Genome Sequence of Desulfurella amilsii Strain TR1 and Comparative Genomics of Desulfurellaceae Family.</title>
        <authorList>
            <person name="Florentino A.P."/>
            <person name="Stams A.J."/>
            <person name="Sanchez-Andrea I."/>
        </authorList>
    </citation>
    <scope>NUCLEOTIDE SEQUENCE [LARGE SCALE GENOMIC DNA]</scope>
    <source>
        <strain evidence="1 2">TR1</strain>
    </source>
</reference>
<keyword evidence="2" id="KW-1185">Reference proteome</keyword>
<name>A0A1X4XZ14_9BACT</name>
<dbReference type="Pfam" id="PF04463">
    <property type="entry name" value="2-thiour_desulf"/>
    <property type="match status" value="1"/>
</dbReference>
<evidence type="ECO:0000313" key="1">
    <source>
        <dbReference type="EMBL" id="OSS42782.1"/>
    </source>
</evidence>
<dbReference type="AlphaFoldDB" id="A0A1X4XZ14"/>
<dbReference type="Proteomes" id="UP000194141">
    <property type="component" value="Unassembled WGS sequence"/>
</dbReference>
<proteinExistence type="predicted"/>
<gene>
    <name evidence="1" type="ORF">DESAMIL20_388</name>
</gene>
<evidence type="ECO:0000313" key="2">
    <source>
        <dbReference type="Proteomes" id="UP000194141"/>
    </source>
</evidence>
<organism evidence="1 2">
    <name type="scientific">Desulfurella amilsii</name>
    <dbReference type="NCBI Taxonomy" id="1562698"/>
    <lineage>
        <taxon>Bacteria</taxon>
        <taxon>Pseudomonadati</taxon>
        <taxon>Campylobacterota</taxon>
        <taxon>Desulfurellia</taxon>
        <taxon>Desulfurellales</taxon>
        <taxon>Desulfurellaceae</taxon>
        <taxon>Desulfurella</taxon>
    </lineage>
</organism>
<comment type="caution">
    <text evidence="1">The sequence shown here is derived from an EMBL/GenBank/DDBJ whole genome shotgun (WGS) entry which is preliminary data.</text>
</comment>
<dbReference type="STRING" id="1562698.DESAMIL20_388"/>
<dbReference type="OrthoDB" id="495783at2"/>
<dbReference type="RefSeq" id="WP_086033202.1">
    <property type="nucleotide sequence ID" value="NZ_MDSU01000005.1"/>
</dbReference>
<sequence length="100" mass="11299">MSAYNGSSKKDNFVVSLSKYFDFIPFCHEDAILSHPIESMRLVLDKDGKIHAIGNKTKNNYTESILNYYANAAKTAKNNFADLYLLQNLQAVVCSKPNYI</sequence>
<dbReference type="EMBL" id="MDSU01000005">
    <property type="protein sequence ID" value="OSS42782.1"/>
    <property type="molecule type" value="Genomic_DNA"/>
</dbReference>